<dbReference type="PROSITE" id="PS50245">
    <property type="entry name" value="CAP_GLY_2"/>
    <property type="match status" value="1"/>
</dbReference>
<feature type="coiled-coil region" evidence="1">
    <location>
        <begin position="509"/>
        <end position="571"/>
    </location>
</feature>
<gene>
    <name evidence="4" type="ORF">Esi_0019_0037</name>
</gene>
<feature type="region of interest" description="Disordered" evidence="2">
    <location>
        <begin position="177"/>
        <end position="247"/>
    </location>
</feature>
<feature type="coiled-coil region" evidence="1">
    <location>
        <begin position="259"/>
        <end position="300"/>
    </location>
</feature>
<evidence type="ECO:0000313" key="5">
    <source>
        <dbReference type="Proteomes" id="UP000002630"/>
    </source>
</evidence>
<feature type="compositionally biased region" description="Polar residues" evidence="2">
    <location>
        <begin position="1259"/>
        <end position="1278"/>
    </location>
</feature>
<evidence type="ECO:0000256" key="1">
    <source>
        <dbReference type="SAM" id="Coils"/>
    </source>
</evidence>
<dbReference type="InterPro" id="IPR036859">
    <property type="entry name" value="CAP-Gly_dom_sf"/>
</dbReference>
<evidence type="ECO:0000256" key="2">
    <source>
        <dbReference type="SAM" id="MobiDB-lite"/>
    </source>
</evidence>
<feature type="compositionally biased region" description="Polar residues" evidence="2">
    <location>
        <begin position="1161"/>
        <end position="1170"/>
    </location>
</feature>
<dbReference type="PANTHER" id="PTHR18916">
    <property type="entry name" value="DYNACTIN 1-RELATED MICROTUBULE-BINDING"/>
    <property type="match status" value="1"/>
</dbReference>
<dbReference type="InterPro" id="IPR000938">
    <property type="entry name" value="CAP-Gly_domain"/>
</dbReference>
<feature type="compositionally biased region" description="Low complexity" evidence="2">
    <location>
        <begin position="1141"/>
        <end position="1159"/>
    </location>
</feature>
<feature type="region of interest" description="Disordered" evidence="2">
    <location>
        <begin position="1134"/>
        <end position="1184"/>
    </location>
</feature>
<feature type="compositionally biased region" description="Low complexity" evidence="2">
    <location>
        <begin position="136"/>
        <end position="152"/>
    </location>
</feature>
<keyword evidence="5" id="KW-1185">Reference proteome</keyword>
<feature type="coiled-coil region" evidence="1">
    <location>
        <begin position="343"/>
        <end position="391"/>
    </location>
</feature>
<dbReference type="OrthoDB" id="2130750at2759"/>
<feature type="compositionally biased region" description="Low complexity" evidence="2">
    <location>
        <begin position="82"/>
        <end position="105"/>
    </location>
</feature>
<feature type="compositionally biased region" description="Basic and acidic residues" evidence="2">
    <location>
        <begin position="216"/>
        <end position="232"/>
    </location>
</feature>
<sequence length="1443" mass="152329">MATFASRVALGSRVTVTGKKGVVKFIGPTDFAAGEWIGVELDLQEGKNDGLVNGVQYFDCREGHGLFVKKAQVRLDRSATAATAASAKPGAMSPSSPTMPTTGTGRAASRLQAIREKNKALKETLAAGKTSPQAQRPTFSSPRGSRSPGGFSVKDGLDVPGSPASLVSIGSIGSEARRGAQTISSSGHDVQAPSPTTPSLGSSRAIRATGIKSFRRQTDVERATPGLEEKQGSTESLASSPMPPPPSRAIEQASANVEMDALRLKAAQATSEAEEAQARLAEATEKLDAREASCRELEGKLSLFQRKSENALGEERLKASTLAKEKAAAAAAGRREADMEVQVSELTDTCEALTLDKEQLSLEKEDLQEKLDELQMELDSTKLDLEHAQLNAKENEAAARALSAAGGARDGSVDVKMLAEQNVQLKEALKRLHTHSIAEKTDLTKAIRSLEKEATSTAGLKDEVEKLRSWKDSKAAEMEDLLEKLDESKAYEEMVEALTTKNLEIGERCGELEATIADLESSVEMSEELETQQAEDIRELQSELTGREVSLHNQKLALESVMKELQDTKQTIDRFREYADRLKASRDELAAASKSEIGTAALATAEKRALLTQKASIEKMATQARRAKMSGKLLQVNLLDAQARSSRISMLLPGSLGAAETELRCIDADLSVCRLARKAGIALELLELPAIEFVDVFAAVPGAAQHDEEGGALEDTTLDRATAMEDCSRLALEAEQSSPIARAIGEALAVLSATVSVPSSKASPAEVAAVSSEVASAVGEAEELVDGLLRVIQDEGGLRPAGSATTVSALAATTTSIGIRRAAAVPSGGYRASADDNTHKSDGERGGSVCAAVAALQDCLVSARRAVLAVTSAALRGADAPRVSRVLVSQREDGVSMLWKSVRGLWGDLMALRSVAYNGCGNMSAELEQVALGAKEVLEKVSTHAVDHRKGAPDPTASELAKQVTSLRPAAKDLLRSPTTDAGVQDGTHMPPFPRATWRAVAPWLAQDTSRSSGEADDVASSMPAPCVSRAEGIRMMLEEAIELKPELEAARAQTADMTVELAAKSKELIVATSKREQLEVLLEKTEGSQITSADLQKQVLVLQETSRKFEQENKFIAEALEDLQDSTSRLEAENRSLKVGASTTGRASLSGGSSGKLSQPIGTRSTPSISRVPGREGPTTDVPVKGASVMAVLPGSAVASPDTEESLTSVLKWSQAEVSRLGVIKIWLHSSRWRGRVFTSVLAGLKPLPHLSPAQGGCPQSSPAHDGTMTDQKSALSSRAEGSIRELLNLSKKLAAVREPPRVVGVKGAARVEVPSGGGGVAHVARDGIPKADNGEGTSSSASVTWQEQQALNARLEKEWREGQGRAAKAVTSLLGFGPGGSSAFAGEAKLATNQGAAAGVRVARLRLPSGTRFASNKAKQAVVPVTLGRVRLARVQQALTV</sequence>
<feature type="region of interest" description="Disordered" evidence="2">
    <location>
        <begin position="82"/>
        <end position="108"/>
    </location>
</feature>
<dbReference type="PANTHER" id="PTHR18916:SF93">
    <property type="entry name" value="RESTIN HOMOLOG"/>
    <property type="match status" value="1"/>
</dbReference>
<evidence type="ECO:0000259" key="3">
    <source>
        <dbReference type="PROSITE" id="PS50245"/>
    </source>
</evidence>
<dbReference type="STRING" id="2880.D8LH61"/>
<feature type="region of interest" description="Disordered" evidence="2">
    <location>
        <begin position="1254"/>
        <end position="1279"/>
    </location>
</feature>
<dbReference type="OMA" id="REASCRE"/>
<reference evidence="4 5" key="1">
    <citation type="journal article" date="2010" name="Nature">
        <title>The Ectocarpus genome and the independent evolution of multicellularity in brown algae.</title>
        <authorList>
            <person name="Cock J.M."/>
            <person name="Sterck L."/>
            <person name="Rouze P."/>
            <person name="Scornet D."/>
            <person name="Allen A.E."/>
            <person name="Amoutzias G."/>
            <person name="Anthouard V."/>
            <person name="Artiguenave F."/>
            <person name="Aury J.M."/>
            <person name="Badger J.H."/>
            <person name="Beszteri B."/>
            <person name="Billiau K."/>
            <person name="Bonnet E."/>
            <person name="Bothwell J.H."/>
            <person name="Bowler C."/>
            <person name="Boyen C."/>
            <person name="Brownlee C."/>
            <person name="Carrano C.J."/>
            <person name="Charrier B."/>
            <person name="Cho G.Y."/>
            <person name="Coelho S.M."/>
            <person name="Collen J."/>
            <person name="Corre E."/>
            <person name="Da Silva C."/>
            <person name="Delage L."/>
            <person name="Delaroque N."/>
            <person name="Dittami S.M."/>
            <person name="Doulbeau S."/>
            <person name="Elias M."/>
            <person name="Farnham G."/>
            <person name="Gachon C.M."/>
            <person name="Gschloessl B."/>
            <person name="Heesch S."/>
            <person name="Jabbari K."/>
            <person name="Jubin C."/>
            <person name="Kawai H."/>
            <person name="Kimura K."/>
            <person name="Kloareg B."/>
            <person name="Kupper F.C."/>
            <person name="Lang D."/>
            <person name="Le Bail A."/>
            <person name="Leblanc C."/>
            <person name="Lerouge P."/>
            <person name="Lohr M."/>
            <person name="Lopez P.J."/>
            <person name="Martens C."/>
            <person name="Maumus F."/>
            <person name="Michel G."/>
            <person name="Miranda-Saavedra D."/>
            <person name="Morales J."/>
            <person name="Moreau H."/>
            <person name="Motomura T."/>
            <person name="Nagasato C."/>
            <person name="Napoli C.A."/>
            <person name="Nelson D.R."/>
            <person name="Nyvall-Collen P."/>
            <person name="Peters A.F."/>
            <person name="Pommier C."/>
            <person name="Potin P."/>
            <person name="Poulain J."/>
            <person name="Quesneville H."/>
            <person name="Read B."/>
            <person name="Rensing S.A."/>
            <person name="Ritter A."/>
            <person name="Rousvoal S."/>
            <person name="Samanta M."/>
            <person name="Samson G."/>
            <person name="Schroeder D.C."/>
            <person name="Segurens B."/>
            <person name="Strittmatter M."/>
            <person name="Tonon T."/>
            <person name="Tregear J.W."/>
            <person name="Valentin K."/>
            <person name="von Dassow P."/>
            <person name="Yamagishi T."/>
            <person name="Van de Peer Y."/>
            <person name="Wincker P."/>
        </authorList>
    </citation>
    <scope>NUCLEOTIDE SEQUENCE [LARGE SCALE GENOMIC DNA]</scope>
    <source>
        <strain evidence="5">Ec32 / CCAP1310/4</strain>
    </source>
</reference>
<dbReference type="EMBL" id="FN648364">
    <property type="protein sequence ID" value="CBN74280.1"/>
    <property type="molecule type" value="Genomic_DNA"/>
</dbReference>
<organism evidence="4 5">
    <name type="scientific">Ectocarpus siliculosus</name>
    <name type="common">Brown alga</name>
    <name type="synonym">Conferva siliculosa</name>
    <dbReference type="NCBI Taxonomy" id="2880"/>
    <lineage>
        <taxon>Eukaryota</taxon>
        <taxon>Sar</taxon>
        <taxon>Stramenopiles</taxon>
        <taxon>Ochrophyta</taxon>
        <taxon>PX clade</taxon>
        <taxon>Phaeophyceae</taxon>
        <taxon>Ectocarpales</taxon>
        <taxon>Ectocarpaceae</taxon>
        <taxon>Ectocarpus</taxon>
    </lineage>
</organism>
<feature type="region of interest" description="Disordered" evidence="2">
    <location>
        <begin position="124"/>
        <end position="160"/>
    </location>
</feature>
<dbReference type="Gene3D" id="2.30.30.190">
    <property type="entry name" value="CAP Gly-rich-like domain"/>
    <property type="match status" value="1"/>
</dbReference>
<proteinExistence type="predicted"/>
<dbReference type="Proteomes" id="UP000002630">
    <property type="component" value="Linkage Group LG25"/>
</dbReference>
<evidence type="ECO:0000313" key="4">
    <source>
        <dbReference type="EMBL" id="CBN74280.1"/>
    </source>
</evidence>
<feature type="compositionally biased region" description="Polar residues" evidence="2">
    <location>
        <begin position="181"/>
        <end position="202"/>
    </location>
</feature>
<name>D8LH61_ECTSI</name>
<dbReference type="InParanoid" id="D8LH61"/>
<dbReference type="SUPFAM" id="SSF74924">
    <property type="entry name" value="Cap-Gly domain"/>
    <property type="match status" value="1"/>
</dbReference>
<dbReference type="EMBL" id="FN649750">
    <property type="protein sequence ID" value="CBN74280.1"/>
    <property type="molecule type" value="Genomic_DNA"/>
</dbReference>
<dbReference type="eggNOG" id="KOG0971">
    <property type="taxonomic scope" value="Eukaryota"/>
</dbReference>
<protein>
    <recommendedName>
        <fullName evidence="3">CAP-Gly domain-containing protein</fullName>
    </recommendedName>
</protein>
<keyword evidence="1" id="KW-0175">Coiled coil</keyword>
<feature type="domain" description="CAP-Gly" evidence="3">
    <location>
        <begin position="27"/>
        <end position="69"/>
    </location>
</feature>
<dbReference type="SMART" id="SM01052">
    <property type="entry name" value="CAP_GLY"/>
    <property type="match status" value="1"/>
</dbReference>
<accession>D8LH61</accession>
<dbReference type="Pfam" id="PF01302">
    <property type="entry name" value="CAP_GLY"/>
    <property type="match status" value="1"/>
</dbReference>